<dbReference type="Proteomes" id="UP000250235">
    <property type="component" value="Unassembled WGS sequence"/>
</dbReference>
<name>A0A2Z7CJ14_9LAMI</name>
<feature type="region of interest" description="Disordered" evidence="2">
    <location>
        <begin position="503"/>
        <end position="560"/>
    </location>
</feature>
<feature type="coiled-coil region" evidence="1">
    <location>
        <begin position="256"/>
        <end position="283"/>
    </location>
</feature>
<dbReference type="OrthoDB" id="342281at2759"/>
<accession>A0A2Z7CJ14</accession>
<evidence type="ECO:0000256" key="1">
    <source>
        <dbReference type="SAM" id="Coils"/>
    </source>
</evidence>
<reference evidence="4 5" key="1">
    <citation type="journal article" date="2015" name="Proc. Natl. Acad. Sci. U.S.A.">
        <title>The resurrection genome of Boea hygrometrica: A blueprint for survival of dehydration.</title>
        <authorList>
            <person name="Xiao L."/>
            <person name="Yang G."/>
            <person name="Zhang L."/>
            <person name="Yang X."/>
            <person name="Zhao S."/>
            <person name="Ji Z."/>
            <person name="Zhou Q."/>
            <person name="Hu M."/>
            <person name="Wang Y."/>
            <person name="Chen M."/>
            <person name="Xu Y."/>
            <person name="Jin H."/>
            <person name="Xiao X."/>
            <person name="Hu G."/>
            <person name="Bao F."/>
            <person name="Hu Y."/>
            <person name="Wan P."/>
            <person name="Li L."/>
            <person name="Deng X."/>
            <person name="Kuang T."/>
            <person name="Xiang C."/>
            <person name="Zhu J.K."/>
            <person name="Oliver M.J."/>
            <person name="He Y."/>
        </authorList>
    </citation>
    <scope>NUCLEOTIDE SEQUENCE [LARGE SCALE GENOMIC DNA]</scope>
    <source>
        <strain evidence="5">cv. XS01</strain>
    </source>
</reference>
<evidence type="ECO:0000313" key="5">
    <source>
        <dbReference type="Proteomes" id="UP000250235"/>
    </source>
</evidence>
<proteinExistence type="predicted"/>
<keyword evidence="1" id="KW-0175">Coiled coil</keyword>
<feature type="region of interest" description="Disordered" evidence="2">
    <location>
        <begin position="325"/>
        <end position="377"/>
    </location>
</feature>
<organism evidence="4 5">
    <name type="scientific">Dorcoceras hygrometricum</name>
    <dbReference type="NCBI Taxonomy" id="472368"/>
    <lineage>
        <taxon>Eukaryota</taxon>
        <taxon>Viridiplantae</taxon>
        <taxon>Streptophyta</taxon>
        <taxon>Embryophyta</taxon>
        <taxon>Tracheophyta</taxon>
        <taxon>Spermatophyta</taxon>
        <taxon>Magnoliopsida</taxon>
        <taxon>eudicotyledons</taxon>
        <taxon>Gunneridae</taxon>
        <taxon>Pentapetalae</taxon>
        <taxon>asterids</taxon>
        <taxon>lamiids</taxon>
        <taxon>Lamiales</taxon>
        <taxon>Gesneriaceae</taxon>
        <taxon>Didymocarpoideae</taxon>
        <taxon>Trichosporeae</taxon>
        <taxon>Loxocarpinae</taxon>
        <taxon>Dorcoceras</taxon>
    </lineage>
</organism>
<feature type="domain" description="Retrotransposon gag" evidence="3">
    <location>
        <begin position="757"/>
        <end position="836"/>
    </location>
</feature>
<dbReference type="AlphaFoldDB" id="A0A2Z7CJ14"/>
<protein>
    <recommendedName>
        <fullName evidence="3">Retrotransposon gag domain-containing protein</fullName>
    </recommendedName>
</protein>
<evidence type="ECO:0000313" key="4">
    <source>
        <dbReference type="EMBL" id="KZV46948.1"/>
    </source>
</evidence>
<evidence type="ECO:0000259" key="3">
    <source>
        <dbReference type="Pfam" id="PF03732"/>
    </source>
</evidence>
<gene>
    <name evidence="4" type="ORF">F511_06190</name>
</gene>
<dbReference type="InterPro" id="IPR005162">
    <property type="entry name" value="Retrotrans_gag_dom"/>
</dbReference>
<evidence type="ECO:0000256" key="2">
    <source>
        <dbReference type="SAM" id="MobiDB-lite"/>
    </source>
</evidence>
<dbReference type="EMBL" id="KQ995351">
    <property type="protein sequence ID" value="KZV46948.1"/>
    <property type="molecule type" value="Genomic_DNA"/>
</dbReference>
<sequence>MCKAGSFDTVTCEKFYFMVAISAGIAVNWGKEVVVMTKQTALQRLTFVRQGIFSRVQILERDWVTFFLPKIDPASKGKETLVVMNNPTPVEEHCQLVLNSAWADVCTRMDTFDEWMHFQKEVRLKDVSSFDHLTQIEEQLLCWAETDQVSKLFEQRSLIMFKLYELELQKSIAEHVAKFKTTEHSVNHDYMCIRLLRKELREIAWLNKAQRILAGLPIEAPEASIPGDDVGSTSLQLTWSSMAQSQIPALEFSTQKEQEQEVNKKLAQRVERIEEIVRTVENVDSTETDSKQGQLDPDELHLDQGQQHQAHGDQDTVQQNFLTDEHQHQGSTNNPTQLDDPSANIANIVSNLGPDPTQEDNNVDHQVPPDSPHANSKIDEVDKAVASIDSRIIYMESKITSLDSRTLSIDSKMHSMEAKIRSMNSNIEQLMDTQKSLKLDFGRQKHIVYEKVDKLAENVTSSQTALETSIIRQLAGQQHQLTTDLDMVKLQLSELVEHLKRVGDAKKGEGGQSRPVEGSIRLGGEGPSGGKSIIRGRGPSPRGGRGQSPGRYRPSEDSERFRTNHLRNLWCADRSTGCQSCKYKFKDAYLDKLRKIEDRKVLHQKARKQWFTALRIAQITRLAGVMNNQLEYRLRKPAQSIKTFWNQIGRPAKLKLIESCSFRIKISLLHETAVDTENLPSCTVHRGFSDDFSLIPVIVFTIEVALDSSQEALSSYTSIGGCGWLVVEREVAALFLCCVVQGLFDRVQYDDDLRLSLVTLFLRKAAERWWRGASSTLLETDVAISWGSFCETFQQEYVPESYVNAREWEFDHLEYGSMSVREYARTFSSLLAYVPHIYGR</sequence>
<keyword evidence="5" id="KW-1185">Reference proteome</keyword>
<feature type="compositionally biased region" description="Polar residues" evidence="2">
    <location>
        <begin position="329"/>
        <end position="350"/>
    </location>
</feature>
<dbReference type="Gene3D" id="1.20.5.170">
    <property type="match status" value="1"/>
</dbReference>
<dbReference type="Pfam" id="PF03732">
    <property type="entry name" value="Retrotrans_gag"/>
    <property type="match status" value="1"/>
</dbReference>